<keyword evidence="10" id="KW-1185">Reference proteome</keyword>
<sequence>MKGSCSSSAKRIQKELAEISLDPPESCSAGPKGDNIYEWVSTIIGPQGSPYASGVFFLDIHFPHDYPFKPPKVQFRTRIYHCNINSNGQICLDILKDQWSPALTISKVLLSIISLLTDANPKDPLVGSIAQQYIADREAHDRTAAEWVKRYASGA</sequence>
<keyword evidence="2" id="KW-0808">Transferase</keyword>
<dbReference type="OrthoDB" id="7851174at2759"/>
<keyword evidence="3 7" id="KW-0547">Nucleotide-binding</keyword>
<keyword evidence="5 7" id="KW-0067">ATP-binding</keyword>
<name>A0A250X3D4_9CHLO</name>
<dbReference type="PANTHER" id="PTHR24068">
    <property type="entry name" value="UBIQUITIN-CONJUGATING ENZYME E2"/>
    <property type="match status" value="1"/>
</dbReference>
<feature type="domain" description="UBC core" evidence="8">
    <location>
        <begin position="7"/>
        <end position="153"/>
    </location>
</feature>
<comment type="similarity">
    <text evidence="7">Belongs to the ubiquitin-conjugating enzyme family.</text>
</comment>
<evidence type="ECO:0000313" key="9">
    <source>
        <dbReference type="EMBL" id="GAX77575.1"/>
    </source>
</evidence>
<dbReference type="FunFam" id="3.10.110.10:FF:000003">
    <property type="entry name" value="Ubiquitin-conjugating enzyme E2 E3"/>
    <property type="match status" value="1"/>
</dbReference>
<dbReference type="STRING" id="1157962.A0A250X3D4"/>
<evidence type="ECO:0000256" key="3">
    <source>
        <dbReference type="ARBA" id="ARBA00022741"/>
    </source>
</evidence>
<dbReference type="EMBL" id="BEGY01000025">
    <property type="protein sequence ID" value="GAX77575.1"/>
    <property type="molecule type" value="Genomic_DNA"/>
</dbReference>
<comment type="caution">
    <text evidence="9">The sequence shown here is derived from an EMBL/GenBank/DDBJ whole genome shotgun (WGS) entry which is preliminary data.</text>
</comment>
<dbReference type="SMART" id="SM00212">
    <property type="entry name" value="UBCc"/>
    <property type="match status" value="1"/>
</dbReference>
<evidence type="ECO:0000256" key="6">
    <source>
        <dbReference type="PROSITE-ProRule" id="PRU10133"/>
    </source>
</evidence>
<dbReference type="GO" id="GO:0005524">
    <property type="term" value="F:ATP binding"/>
    <property type="evidence" value="ECO:0007669"/>
    <property type="project" value="UniProtKB-UniRule"/>
</dbReference>
<reference evidence="9 10" key="1">
    <citation type="submission" date="2017-08" db="EMBL/GenBank/DDBJ databases">
        <title>Acidophilic green algal genome provides insights into adaptation to an acidic environment.</title>
        <authorList>
            <person name="Hirooka S."/>
            <person name="Hirose Y."/>
            <person name="Kanesaki Y."/>
            <person name="Higuchi S."/>
            <person name="Fujiwara T."/>
            <person name="Onuma R."/>
            <person name="Era A."/>
            <person name="Ohbayashi R."/>
            <person name="Uzuka A."/>
            <person name="Nozaki H."/>
            <person name="Yoshikawa H."/>
            <person name="Miyagishima S.Y."/>
        </authorList>
    </citation>
    <scope>NUCLEOTIDE SEQUENCE [LARGE SCALE GENOMIC DNA]</scope>
    <source>
        <strain evidence="9 10">NIES-2499</strain>
    </source>
</reference>
<dbReference type="EC" id="2.3.2.23" evidence="1"/>
<dbReference type="CDD" id="cd23793">
    <property type="entry name" value="UBCc_UBE2E"/>
    <property type="match status" value="1"/>
</dbReference>
<keyword evidence="4 7" id="KW-0833">Ubl conjugation pathway</keyword>
<dbReference type="InterPro" id="IPR000608">
    <property type="entry name" value="UBC"/>
</dbReference>
<dbReference type="Pfam" id="PF00179">
    <property type="entry name" value="UQ_con"/>
    <property type="match status" value="1"/>
</dbReference>
<dbReference type="Gene3D" id="3.10.110.10">
    <property type="entry name" value="Ubiquitin Conjugating Enzyme"/>
    <property type="match status" value="1"/>
</dbReference>
<gene>
    <name evidence="9" type="ORF">CEUSTIGMA_g5019.t1</name>
</gene>
<evidence type="ECO:0000256" key="4">
    <source>
        <dbReference type="ARBA" id="ARBA00022786"/>
    </source>
</evidence>
<dbReference type="InterPro" id="IPR023313">
    <property type="entry name" value="UBQ-conjugating_AS"/>
</dbReference>
<evidence type="ECO:0000256" key="2">
    <source>
        <dbReference type="ARBA" id="ARBA00022679"/>
    </source>
</evidence>
<dbReference type="AlphaFoldDB" id="A0A250X3D4"/>
<dbReference type="GO" id="GO:0061631">
    <property type="term" value="F:ubiquitin conjugating enzyme activity"/>
    <property type="evidence" value="ECO:0007669"/>
    <property type="project" value="UniProtKB-EC"/>
</dbReference>
<evidence type="ECO:0000256" key="7">
    <source>
        <dbReference type="RuleBase" id="RU362109"/>
    </source>
</evidence>
<dbReference type="Proteomes" id="UP000232323">
    <property type="component" value="Unassembled WGS sequence"/>
</dbReference>
<protein>
    <recommendedName>
        <fullName evidence="1">E2 ubiquitin-conjugating enzyme</fullName>
        <ecNumber evidence="1">2.3.2.23</ecNumber>
    </recommendedName>
</protein>
<feature type="active site" description="Glycyl thioester intermediate" evidence="6">
    <location>
        <position position="91"/>
    </location>
</feature>
<dbReference type="InterPro" id="IPR016135">
    <property type="entry name" value="UBQ-conjugating_enzyme/RWD"/>
</dbReference>
<organism evidence="9 10">
    <name type="scientific">Chlamydomonas eustigma</name>
    <dbReference type="NCBI Taxonomy" id="1157962"/>
    <lineage>
        <taxon>Eukaryota</taxon>
        <taxon>Viridiplantae</taxon>
        <taxon>Chlorophyta</taxon>
        <taxon>core chlorophytes</taxon>
        <taxon>Chlorophyceae</taxon>
        <taxon>CS clade</taxon>
        <taxon>Chlamydomonadales</taxon>
        <taxon>Chlamydomonadaceae</taxon>
        <taxon>Chlamydomonas</taxon>
    </lineage>
</organism>
<dbReference type="SUPFAM" id="SSF54495">
    <property type="entry name" value="UBC-like"/>
    <property type="match status" value="1"/>
</dbReference>
<accession>A0A250X3D4</accession>
<dbReference type="PROSITE" id="PS50127">
    <property type="entry name" value="UBC_2"/>
    <property type="match status" value="1"/>
</dbReference>
<evidence type="ECO:0000313" key="10">
    <source>
        <dbReference type="Proteomes" id="UP000232323"/>
    </source>
</evidence>
<evidence type="ECO:0000256" key="5">
    <source>
        <dbReference type="ARBA" id="ARBA00022840"/>
    </source>
</evidence>
<evidence type="ECO:0000256" key="1">
    <source>
        <dbReference type="ARBA" id="ARBA00012486"/>
    </source>
</evidence>
<proteinExistence type="inferred from homology"/>
<dbReference type="PROSITE" id="PS00183">
    <property type="entry name" value="UBC_1"/>
    <property type="match status" value="1"/>
</dbReference>
<evidence type="ECO:0000259" key="8">
    <source>
        <dbReference type="PROSITE" id="PS50127"/>
    </source>
</evidence>